<accession>A0AAJ2NSK0</accession>
<gene>
    <name evidence="2" type="ORF">RYX45_22515</name>
</gene>
<sequence length="84" mass="8981">MASKLAKSQSALDYLLDGTPNPHKGVNGLGFTTDSEAKDASVPNTRDENVMFNSVRVEKVETGVTVFGSVPVHYLETSAELIPT</sequence>
<evidence type="ECO:0000313" key="3">
    <source>
        <dbReference type="Proteomes" id="UP001285636"/>
    </source>
</evidence>
<feature type="region of interest" description="Disordered" evidence="1">
    <location>
        <begin position="16"/>
        <end position="47"/>
    </location>
</feature>
<protein>
    <submittedName>
        <fullName evidence="2">Uncharacterized protein</fullName>
    </submittedName>
</protein>
<dbReference type="AlphaFoldDB" id="A0AAJ2NSK0"/>
<reference evidence="2" key="1">
    <citation type="submission" date="2023-10" db="EMBL/GenBank/DDBJ databases">
        <title>Screening of Alkalihalophilus pseudofirmusBZ-TG-HK211 and Its Alleviation of Salt Stress on Rapeseed Growth.</title>
        <authorList>
            <person name="Zhao B."/>
            <person name="Guo T."/>
        </authorList>
    </citation>
    <scope>NUCLEOTIDE SEQUENCE</scope>
    <source>
        <strain evidence="2">BZ-TG-HK211</strain>
    </source>
</reference>
<dbReference type="Proteomes" id="UP001285636">
    <property type="component" value="Unassembled WGS sequence"/>
</dbReference>
<evidence type="ECO:0000313" key="2">
    <source>
        <dbReference type="EMBL" id="MDV2887944.1"/>
    </source>
</evidence>
<comment type="caution">
    <text evidence="2">The sequence shown here is derived from an EMBL/GenBank/DDBJ whole genome shotgun (WGS) entry which is preliminary data.</text>
</comment>
<dbReference type="RefSeq" id="WP_323468039.1">
    <property type="nucleotide sequence ID" value="NZ_JAWJAY010000696.1"/>
</dbReference>
<feature type="non-terminal residue" evidence="2">
    <location>
        <position position="84"/>
    </location>
</feature>
<evidence type="ECO:0000256" key="1">
    <source>
        <dbReference type="SAM" id="MobiDB-lite"/>
    </source>
</evidence>
<organism evidence="2 3">
    <name type="scientific">Alkalihalophilus pseudofirmus</name>
    <name type="common">Bacillus pseudofirmus</name>
    <dbReference type="NCBI Taxonomy" id="79885"/>
    <lineage>
        <taxon>Bacteria</taxon>
        <taxon>Bacillati</taxon>
        <taxon>Bacillota</taxon>
        <taxon>Bacilli</taxon>
        <taxon>Bacillales</taxon>
        <taxon>Bacillaceae</taxon>
        <taxon>Alkalihalophilus</taxon>
    </lineage>
</organism>
<feature type="compositionally biased region" description="Basic and acidic residues" evidence="1">
    <location>
        <begin position="35"/>
        <end position="47"/>
    </location>
</feature>
<proteinExistence type="predicted"/>
<name>A0AAJ2NSK0_ALKPS</name>
<dbReference type="EMBL" id="JAWJAY010000696">
    <property type="protein sequence ID" value="MDV2887944.1"/>
    <property type="molecule type" value="Genomic_DNA"/>
</dbReference>